<dbReference type="PROSITE" id="PS50850">
    <property type="entry name" value="MFS"/>
    <property type="match status" value="1"/>
</dbReference>
<evidence type="ECO:0000256" key="5">
    <source>
        <dbReference type="ARBA" id="ARBA00022989"/>
    </source>
</evidence>
<dbReference type="PROSITE" id="PS00216">
    <property type="entry name" value="SUGAR_TRANSPORT_1"/>
    <property type="match status" value="1"/>
</dbReference>
<feature type="transmembrane region" description="Helical" evidence="7">
    <location>
        <begin position="280"/>
        <end position="301"/>
    </location>
</feature>
<dbReference type="PANTHER" id="PTHR23517:SF13">
    <property type="entry name" value="MAJOR FACILITATOR SUPERFAMILY MFS_1"/>
    <property type="match status" value="1"/>
</dbReference>
<accession>A0A0H2KYR6</accession>
<feature type="domain" description="Major facilitator superfamily (MFS) profile" evidence="8">
    <location>
        <begin position="32"/>
        <end position="430"/>
    </location>
</feature>
<dbReference type="Proteomes" id="UP000035265">
    <property type="component" value="Unassembled WGS sequence"/>
</dbReference>
<dbReference type="InterPro" id="IPR050171">
    <property type="entry name" value="MFS_Transporters"/>
</dbReference>
<dbReference type="RefSeq" id="WP_231581947.1">
    <property type="nucleotide sequence ID" value="NZ_JNBQ01000046.1"/>
</dbReference>
<dbReference type="InterPro" id="IPR020846">
    <property type="entry name" value="MFS_dom"/>
</dbReference>
<dbReference type="GO" id="GO:0005886">
    <property type="term" value="C:plasma membrane"/>
    <property type="evidence" value="ECO:0007669"/>
    <property type="project" value="UniProtKB-SubCell"/>
</dbReference>
<gene>
    <name evidence="9" type="ORF">FB00_19310</name>
</gene>
<sequence>MSAVTSGSTSVATEGETAASARGASAAVGPRAWLAVAAVMFAVAWGGNEFTPLLVMYREVGHFSAVTVDALLAAYVLGIVPALLLGGPLSDRYGRRPLLLPAAPIALVGSLVLAVGESSAALLATGRVLCGVALGLVMAVGTTWVKELSDAAVRTSGDPDGGSGARRAGLALTLGFLVGAGVAAVLAQWAPWPTHTAYLLHGLLAVAAGVWVLGVPETRARAGSSGSERGRLRDDLRVPAVAHRRFLRVVVPVAPWVFGCAGSAYAVLPGLVSASAGSAPIAFSGLMTVLGLGCGVGIQVLGRLIDTRHSARASVVAMSIVVVGMGFGAYASARLDLPTALVAAMVLGAGYGLALVAGLSEVQRIATPDDLAGLTAVYYSLTYVGFCVPVALAALSVRWTYAQMFLGGLVIAAVCLAVVASAWRAHLPTGERDATSGAADETDRTATTGANGALAASRMG</sequence>
<evidence type="ECO:0000256" key="3">
    <source>
        <dbReference type="ARBA" id="ARBA00022475"/>
    </source>
</evidence>
<dbReference type="Pfam" id="PF07690">
    <property type="entry name" value="MFS_1"/>
    <property type="match status" value="1"/>
</dbReference>
<feature type="transmembrane region" description="Helical" evidence="7">
    <location>
        <begin position="371"/>
        <end position="395"/>
    </location>
</feature>
<feature type="transmembrane region" description="Helical" evidence="7">
    <location>
        <begin position="60"/>
        <end position="86"/>
    </location>
</feature>
<dbReference type="EMBL" id="JNBQ01000046">
    <property type="protein sequence ID" value="KLN33092.1"/>
    <property type="molecule type" value="Genomic_DNA"/>
</dbReference>
<dbReference type="InterPro" id="IPR011701">
    <property type="entry name" value="MFS"/>
</dbReference>
<feature type="transmembrane region" description="Helical" evidence="7">
    <location>
        <begin position="98"/>
        <end position="116"/>
    </location>
</feature>
<evidence type="ECO:0000256" key="2">
    <source>
        <dbReference type="ARBA" id="ARBA00022448"/>
    </source>
</evidence>
<evidence type="ECO:0000259" key="8">
    <source>
        <dbReference type="PROSITE" id="PS50850"/>
    </source>
</evidence>
<evidence type="ECO:0000256" key="7">
    <source>
        <dbReference type="SAM" id="Phobius"/>
    </source>
</evidence>
<keyword evidence="5 7" id="KW-1133">Transmembrane helix</keyword>
<keyword evidence="2" id="KW-0813">Transport</keyword>
<feature type="transmembrane region" description="Helical" evidence="7">
    <location>
        <begin position="246"/>
        <end position="268"/>
    </location>
</feature>
<dbReference type="STRING" id="264251.FB00_19310"/>
<dbReference type="Gene3D" id="1.20.1250.20">
    <property type="entry name" value="MFS general substrate transporter like domains"/>
    <property type="match status" value="1"/>
</dbReference>
<feature type="transmembrane region" description="Helical" evidence="7">
    <location>
        <begin position="32"/>
        <end position="48"/>
    </location>
</feature>
<feature type="transmembrane region" description="Helical" evidence="7">
    <location>
        <begin position="122"/>
        <end position="145"/>
    </location>
</feature>
<comment type="subcellular location">
    <subcellularLocation>
        <location evidence="1">Cell membrane</location>
        <topology evidence="1">Multi-pass membrane protein</topology>
    </subcellularLocation>
</comment>
<keyword evidence="6 7" id="KW-0472">Membrane</keyword>
<feature type="transmembrane region" description="Helical" evidence="7">
    <location>
        <begin position="196"/>
        <end position="215"/>
    </location>
</feature>
<feature type="transmembrane region" description="Helical" evidence="7">
    <location>
        <begin position="170"/>
        <end position="190"/>
    </location>
</feature>
<keyword evidence="3" id="KW-1003">Cell membrane</keyword>
<dbReference type="InterPro" id="IPR036259">
    <property type="entry name" value="MFS_trans_sf"/>
</dbReference>
<feature type="transmembrane region" description="Helical" evidence="7">
    <location>
        <begin position="313"/>
        <end position="333"/>
    </location>
</feature>
<keyword evidence="4 7" id="KW-0812">Transmembrane</keyword>
<reference evidence="9 10" key="1">
    <citation type="submission" date="2014-05" db="EMBL/GenBank/DDBJ databases">
        <title>Cellulosimicrobium funkei U11 genome.</title>
        <authorList>
            <person name="Hu C."/>
            <person name="Gong Y."/>
            <person name="Wan W."/>
            <person name="Jiang M."/>
        </authorList>
    </citation>
    <scope>NUCLEOTIDE SEQUENCE [LARGE SCALE GENOMIC DNA]</scope>
    <source>
        <strain evidence="9 10">U11</strain>
    </source>
</reference>
<feature type="transmembrane region" description="Helical" evidence="7">
    <location>
        <begin position="339"/>
        <end position="359"/>
    </location>
</feature>
<evidence type="ECO:0000313" key="10">
    <source>
        <dbReference type="Proteomes" id="UP000035265"/>
    </source>
</evidence>
<dbReference type="GO" id="GO:0022857">
    <property type="term" value="F:transmembrane transporter activity"/>
    <property type="evidence" value="ECO:0007669"/>
    <property type="project" value="InterPro"/>
</dbReference>
<dbReference type="PATRIC" id="fig|264251.5.peg.3914"/>
<feature type="transmembrane region" description="Helical" evidence="7">
    <location>
        <begin position="401"/>
        <end position="423"/>
    </location>
</feature>
<evidence type="ECO:0000256" key="1">
    <source>
        <dbReference type="ARBA" id="ARBA00004651"/>
    </source>
</evidence>
<dbReference type="PANTHER" id="PTHR23517">
    <property type="entry name" value="RESISTANCE PROTEIN MDTM, PUTATIVE-RELATED-RELATED"/>
    <property type="match status" value="1"/>
</dbReference>
<comment type="caution">
    <text evidence="9">The sequence shown here is derived from an EMBL/GenBank/DDBJ whole genome shotgun (WGS) entry which is preliminary data.</text>
</comment>
<dbReference type="SUPFAM" id="SSF103473">
    <property type="entry name" value="MFS general substrate transporter"/>
    <property type="match status" value="1"/>
</dbReference>
<organism evidence="9 10">
    <name type="scientific">Cellulosimicrobium funkei</name>
    <dbReference type="NCBI Taxonomy" id="264251"/>
    <lineage>
        <taxon>Bacteria</taxon>
        <taxon>Bacillati</taxon>
        <taxon>Actinomycetota</taxon>
        <taxon>Actinomycetes</taxon>
        <taxon>Micrococcales</taxon>
        <taxon>Promicromonosporaceae</taxon>
        <taxon>Cellulosimicrobium</taxon>
    </lineage>
</organism>
<evidence type="ECO:0000256" key="4">
    <source>
        <dbReference type="ARBA" id="ARBA00022692"/>
    </source>
</evidence>
<name>A0A0H2KYR6_9MICO</name>
<proteinExistence type="predicted"/>
<protein>
    <recommendedName>
        <fullName evidence="8">Major facilitator superfamily (MFS) profile domain-containing protein</fullName>
    </recommendedName>
</protein>
<dbReference type="InterPro" id="IPR005829">
    <property type="entry name" value="Sugar_transporter_CS"/>
</dbReference>
<evidence type="ECO:0000256" key="6">
    <source>
        <dbReference type="ARBA" id="ARBA00023136"/>
    </source>
</evidence>
<keyword evidence="10" id="KW-1185">Reference proteome</keyword>
<evidence type="ECO:0000313" key="9">
    <source>
        <dbReference type="EMBL" id="KLN33092.1"/>
    </source>
</evidence>
<dbReference type="AlphaFoldDB" id="A0A0H2KYR6"/>